<gene>
    <name evidence="1" type="ORF">EB796_001670</name>
</gene>
<organism evidence="1 2">
    <name type="scientific">Bugula neritina</name>
    <name type="common">Brown bryozoan</name>
    <name type="synonym">Sertularia neritina</name>
    <dbReference type="NCBI Taxonomy" id="10212"/>
    <lineage>
        <taxon>Eukaryota</taxon>
        <taxon>Metazoa</taxon>
        <taxon>Spiralia</taxon>
        <taxon>Lophotrochozoa</taxon>
        <taxon>Bryozoa</taxon>
        <taxon>Gymnolaemata</taxon>
        <taxon>Cheilostomatida</taxon>
        <taxon>Flustrina</taxon>
        <taxon>Buguloidea</taxon>
        <taxon>Bugulidae</taxon>
        <taxon>Bugula</taxon>
    </lineage>
</organism>
<dbReference type="Proteomes" id="UP000593567">
    <property type="component" value="Unassembled WGS sequence"/>
</dbReference>
<reference evidence="1" key="1">
    <citation type="submission" date="2020-06" db="EMBL/GenBank/DDBJ databases">
        <title>Draft genome of Bugula neritina, a colonial animal packing powerful symbionts and potential medicines.</title>
        <authorList>
            <person name="Rayko M."/>
        </authorList>
    </citation>
    <scope>NUCLEOTIDE SEQUENCE [LARGE SCALE GENOMIC DNA]</scope>
    <source>
        <strain evidence="1">Kwan_BN1</strain>
    </source>
</reference>
<protein>
    <submittedName>
        <fullName evidence="1">Uncharacterized protein</fullName>
    </submittedName>
</protein>
<sequence>MNFISVPASIVMAKQKRPKHSSQKDCISRQQDCVGKDQHAHVVTCDLTTKQCCNQSAAASVHGSATVLATSCIQATINYTHWG</sequence>
<accession>A0A7J7KPI4</accession>
<evidence type="ECO:0000313" key="1">
    <source>
        <dbReference type="EMBL" id="KAF6039983.1"/>
    </source>
</evidence>
<proteinExistence type="predicted"/>
<evidence type="ECO:0000313" key="2">
    <source>
        <dbReference type="Proteomes" id="UP000593567"/>
    </source>
</evidence>
<name>A0A7J7KPI4_BUGNE</name>
<dbReference type="EMBL" id="VXIV02000188">
    <property type="protein sequence ID" value="KAF6039983.1"/>
    <property type="molecule type" value="Genomic_DNA"/>
</dbReference>
<comment type="caution">
    <text evidence="1">The sequence shown here is derived from an EMBL/GenBank/DDBJ whole genome shotgun (WGS) entry which is preliminary data.</text>
</comment>
<keyword evidence="2" id="KW-1185">Reference proteome</keyword>
<dbReference type="AlphaFoldDB" id="A0A7J7KPI4"/>